<evidence type="ECO:0000256" key="2">
    <source>
        <dbReference type="ARBA" id="ARBA00023125"/>
    </source>
</evidence>
<keyword evidence="1" id="KW-0805">Transcription regulation</keyword>
<dbReference type="OrthoDB" id="5460636at2"/>
<dbReference type="RefSeq" id="WP_006974257.1">
    <property type="nucleotide sequence ID" value="NZ_ABCS01000062.1"/>
</dbReference>
<evidence type="ECO:0000259" key="4">
    <source>
        <dbReference type="PROSITE" id="PS01124"/>
    </source>
</evidence>
<dbReference type="InterPro" id="IPR018060">
    <property type="entry name" value="HTH_AraC"/>
</dbReference>
<dbReference type="PROSITE" id="PS01124">
    <property type="entry name" value="HTH_ARAC_FAMILY_2"/>
    <property type="match status" value="1"/>
</dbReference>
<keyword evidence="2" id="KW-0238">DNA-binding</keyword>
<evidence type="ECO:0000313" key="6">
    <source>
        <dbReference type="Proteomes" id="UP000005801"/>
    </source>
</evidence>
<dbReference type="InterPro" id="IPR032783">
    <property type="entry name" value="AraC_lig"/>
</dbReference>
<evidence type="ECO:0000256" key="3">
    <source>
        <dbReference type="ARBA" id="ARBA00023163"/>
    </source>
</evidence>
<comment type="caution">
    <text evidence="5">The sequence shown here is derived from an EMBL/GenBank/DDBJ whole genome shotgun (WGS) entry which is preliminary data.</text>
</comment>
<keyword evidence="6" id="KW-1185">Reference proteome</keyword>
<dbReference type="InterPro" id="IPR050204">
    <property type="entry name" value="AraC_XylS_family_regulators"/>
</dbReference>
<dbReference type="SMART" id="SM00342">
    <property type="entry name" value="HTH_ARAC"/>
    <property type="match status" value="1"/>
</dbReference>
<dbReference type="Gene3D" id="2.60.120.10">
    <property type="entry name" value="Jelly Rolls"/>
    <property type="match status" value="1"/>
</dbReference>
<evidence type="ECO:0000256" key="1">
    <source>
        <dbReference type="ARBA" id="ARBA00023015"/>
    </source>
</evidence>
<dbReference type="Proteomes" id="UP000005801">
    <property type="component" value="Unassembled WGS sequence"/>
</dbReference>
<gene>
    <name evidence="5" type="ORF">PPSIR1_24259</name>
</gene>
<sequence>MDLLSDILRVIPLHGTLYFRAELGSPFGLAVPRNEGAARFHIALEGECTLELGEGEGVRLRRGELALVPHGARHHLVDAPARSVVELEAALAASGWTGAGPFRYGGPGARTTLVCGHFAFPPGVLHPLLDALPRVLHFGADAGHDFRWLDDVMRYIGEEAGGDRAGREAVLSRLAEILFIHMLRAYVESCEEDSAENVLAAIADPQLGRALTLIHERPAQKWSLQALAQGAGMSRTLFAERFAACVQLTPMQYLTRWRIELAKAQLRQSERSVAEVADSVGYLSEAAFGRAFKRLVGVGPGGYRASWQRDGAGVRA</sequence>
<dbReference type="InterPro" id="IPR020449">
    <property type="entry name" value="Tscrpt_reg_AraC-type_HTH"/>
</dbReference>
<dbReference type="Pfam" id="PF12852">
    <property type="entry name" value="Cupin_6"/>
    <property type="match status" value="1"/>
</dbReference>
<dbReference type="Pfam" id="PF12833">
    <property type="entry name" value="HTH_18"/>
    <property type="match status" value="1"/>
</dbReference>
<dbReference type="STRING" id="391625.PPSIR1_24259"/>
<dbReference type="InterPro" id="IPR011051">
    <property type="entry name" value="RmlC_Cupin_sf"/>
</dbReference>
<reference evidence="5 6" key="1">
    <citation type="submission" date="2007-06" db="EMBL/GenBank/DDBJ databases">
        <authorList>
            <person name="Shimkets L."/>
            <person name="Ferriera S."/>
            <person name="Johnson J."/>
            <person name="Kravitz S."/>
            <person name="Beeson K."/>
            <person name="Sutton G."/>
            <person name="Rogers Y.-H."/>
            <person name="Friedman R."/>
            <person name="Frazier M."/>
            <person name="Venter J.C."/>
        </authorList>
    </citation>
    <scope>NUCLEOTIDE SEQUENCE [LARGE SCALE GENOMIC DNA]</scope>
    <source>
        <strain evidence="5 6">SIR-1</strain>
    </source>
</reference>
<name>A6GC16_9BACT</name>
<feature type="domain" description="HTH araC/xylS-type" evidence="4">
    <location>
        <begin position="208"/>
        <end position="306"/>
    </location>
</feature>
<accession>A6GC16</accession>
<dbReference type="InterPro" id="IPR009057">
    <property type="entry name" value="Homeodomain-like_sf"/>
</dbReference>
<dbReference type="GO" id="GO:0003700">
    <property type="term" value="F:DNA-binding transcription factor activity"/>
    <property type="evidence" value="ECO:0007669"/>
    <property type="project" value="InterPro"/>
</dbReference>
<keyword evidence="3" id="KW-0804">Transcription</keyword>
<dbReference type="SUPFAM" id="SSF51182">
    <property type="entry name" value="RmlC-like cupins"/>
    <property type="match status" value="1"/>
</dbReference>
<protein>
    <submittedName>
        <fullName evidence="5">Phosphoribosylaminoimidazole carboxylase, ATPase subunit</fullName>
    </submittedName>
</protein>
<dbReference type="PANTHER" id="PTHR46796">
    <property type="entry name" value="HTH-TYPE TRANSCRIPTIONAL ACTIVATOR RHAS-RELATED"/>
    <property type="match status" value="1"/>
</dbReference>
<dbReference type="EMBL" id="ABCS01000062">
    <property type="protein sequence ID" value="EDM76578.1"/>
    <property type="molecule type" value="Genomic_DNA"/>
</dbReference>
<dbReference type="SUPFAM" id="SSF46689">
    <property type="entry name" value="Homeodomain-like"/>
    <property type="match status" value="2"/>
</dbReference>
<dbReference type="PANTHER" id="PTHR46796:SF7">
    <property type="entry name" value="ARAC FAMILY TRANSCRIPTIONAL REGULATOR"/>
    <property type="match status" value="1"/>
</dbReference>
<evidence type="ECO:0000313" key="5">
    <source>
        <dbReference type="EMBL" id="EDM76578.1"/>
    </source>
</evidence>
<dbReference type="GO" id="GO:0043565">
    <property type="term" value="F:sequence-specific DNA binding"/>
    <property type="evidence" value="ECO:0007669"/>
    <property type="project" value="InterPro"/>
</dbReference>
<dbReference type="InterPro" id="IPR014710">
    <property type="entry name" value="RmlC-like_jellyroll"/>
</dbReference>
<organism evidence="5 6">
    <name type="scientific">Plesiocystis pacifica SIR-1</name>
    <dbReference type="NCBI Taxonomy" id="391625"/>
    <lineage>
        <taxon>Bacteria</taxon>
        <taxon>Pseudomonadati</taxon>
        <taxon>Myxococcota</taxon>
        <taxon>Polyangia</taxon>
        <taxon>Nannocystales</taxon>
        <taxon>Nannocystaceae</taxon>
        <taxon>Plesiocystis</taxon>
    </lineage>
</organism>
<dbReference type="AlphaFoldDB" id="A6GC16"/>
<dbReference type="Gene3D" id="1.10.10.60">
    <property type="entry name" value="Homeodomain-like"/>
    <property type="match status" value="2"/>
</dbReference>
<dbReference type="PRINTS" id="PR00032">
    <property type="entry name" value="HTHARAC"/>
</dbReference>
<proteinExistence type="predicted"/>
<dbReference type="eggNOG" id="COG2207">
    <property type="taxonomic scope" value="Bacteria"/>
</dbReference>